<dbReference type="KEGG" id="lak:106154710"/>
<sequence length="188" mass="20102">MNPGIIIGFLCIVQVVSGIPPTEAASDKLTLNQAVCGIGQAFVDKYPETAGGVQTAAVAQALADFNGERRRHNARLRVILDRADANKDGVFDMADVLAGKPHPVQNLDMYILGSAFFGTYADVGVDAETVAAGLKKCETLAADPNVITHLTEDSLFGMLDATEDGIFNKEDLPVIFSEFIARYGRGRQ</sequence>
<organism evidence="2 3">
    <name type="scientific">Lingula anatina</name>
    <name type="common">Brachiopod</name>
    <name type="synonym">Lingula unguis</name>
    <dbReference type="NCBI Taxonomy" id="7574"/>
    <lineage>
        <taxon>Eukaryota</taxon>
        <taxon>Metazoa</taxon>
        <taxon>Spiralia</taxon>
        <taxon>Lophotrochozoa</taxon>
        <taxon>Brachiopoda</taxon>
        <taxon>Linguliformea</taxon>
        <taxon>Lingulata</taxon>
        <taxon>Lingulida</taxon>
        <taxon>Linguloidea</taxon>
        <taxon>Lingulidae</taxon>
        <taxon>Lingula</taxon>
    </lineage>
</organism>
<evidence type="ECO:0000256" key="1">
    <source>
        <dbReference type="SAM" id="SignalP"/>
    </source>
</evidence>
<feature type="chain" id="PRO_5010331728" evidence="1">
    <location>
        <begin position="19"/>
        <end position="188"/>
    </location>
</feature>
<dbReference type="Proteomes" id="UP000085678">
    <property type="component" value="Unplaced"/>
</dbReference>
<evidence type="ECO:0000313" key="2">
    <source>
        <dbReference type="Proteomes" id="UP000085678"/>
    </source>
</evidence>
<keyword evidence="1" id="KW-0732">Signal</keyword>
<evidence type="ECO:0000313" key="3">
    <source>
        <dbReference type="RefSeq" id="XP_013384619.1"/>
    </source>
</evidence>
<accession>A0A1S3HI02</accession>
<dbReference type="InParanoid" id="A0A1S3HI02"/>
<name>A0A1S3HI02_LINAN</name>
<dbReference type="RefSeq" id="XP_013384619.1">
    <property type="nucleotide sequence ID" value="XM_013529165.1"/>
</dbReference>
<reference evidence="3" key="1">
    <citation type="submission" date="2025-08" db="UniProtKB">
        <authorList>
            <consortium name="RefSeq"/>
        </authorList>
    </citation>
    <scope>IDENTIFICATION</scope>
    <source>
        <tissue evidence="3">Gonads</tissue>
    </source>
</reference>
<gene>
    <name evidence="3" type="primary">LOC106154710</name>
</gene>
<protein>
    <submittedName>
        <fullName evidence="3">Uncharacterized protein LOC106154710</fullName>
    </submittedName>
</protein>
<feature type="signal peptide" evidence="1">
    <location>
        <begin position="1"/>
        <end position="18"/>
    </location>
</feature>
<proteinExistence type="predicted"/>
<keyword evidence="2" id="KW-1185">Reference proteome</keyword>
<dbReference type="AlphaFoldDB" id="A0A1S3HI02"/>
<dbReference type="GeneID" id="106154710"/>